<dbReference type="Proteomes" id="UP000824890">
    <property type="component" value="Unassembled WGS sequence"/>
</dbReference>
<dbReference type="Gene3D" id="1.25.40.10">
    <property type="entry name" value="Tetratricopeptide repeat domain"/>
    <property type="match status" value="1"/>
</dbReference>
<accession>A0ABQ8C2R1</accession>
<sequence>YPKKEKQKEAAQNPPLTTYIDPSRPKNSWATRNALQESHLQNPILTLQHRLTEALDRKAQINPWRQHGNKINPSQVRVIIKKLRDPDQSLQTLQASEWMRKGRICGPTPEDFEKMREVGLRMKASPFNSMLSLREMEENNVAPDSLMVNEVLKIYAAESKVESMARFMRMWSGEEGIKLERETMAAMANAYAKAGSTKKAIEMYGESKGEVHRLWEDECKKKEKLEADEYRNVISSLLKLDDVEGAEKVYGEWEPDGPKLDLSIPGLLISRKKRIESWGVDEFDWKEEKWDALKDGSWDMLLLVYSSYVPCSDDT</sequence>
<evidence type="ECO:0000256" key="2">
    <source>
        <dbReference type="SAM" id="MobiDB-lite"/>
    </source>
</evidence>
<feature type="region of interest" description="Disordered" evidence="2">
    <location>
        <begin position="1"/>
        <end position="27"/>
    </location>
</feature>
<evidence type="ECO:0000256" key="1">
    <source>
        <dbReference type="ARBA" id="ARBA00007626"/>
    </source>
</evidence>
<name>A0ABQ8C2R1_BRANA</name>
<dbReference type="PANTHER" id="PTHR45717:SF18">
    <property type="entry name" value="PENTACOTRIPEPTIDE-REPEAT REGION OF PRORP DOMAIN-CONTAINING PROTEIN"/>
    <property type="match status" value="1"/>
</dbReference>
<protein>
    <submittedName>
        <fullName evidence="3">Uncharacterized protein</fullName>
    </submittedName>
</protein>
<keyword evidence="4" id="KW-1185">Reference proteome</keyword>
<evidence type="ECO:0000313" key="3">
    <source>
        <dbReference type="EMBL" id="KAH0911351.1"/>
    </source>
</evidence>
<reference evidence="3 4" key="1">
    <citation type="submission" date="2021-05" db="EMBL/GenBank/DDBJ databases">
        <title>Genome Assembly of Synthetic Allotetraploid Brassica napus Reveals Homoeologous Exchanges between Subgenomes.</title>
        <authorList>
            <person name="Davis J.T."/>
        </authorList>
    </citation>
    <scope>NUCLEOTIDE SEQUENCE [LARGE SCALE GENOMIC DNA]</scope>
    <source>
        <strain evidence="4">cv. Da-Ae</strain>
        <tissue evidence="3">Seedling</tissue>
    </source>
</reference>
<gene>
    <name evidence="3" type="ORF">HID58_034672</name>
</gene>
<dbReference type="EMBL" id="JAGKQM010000009">
    <property type="protein sequence ID" value="KAH0911351.1"/>
    <property type="molecule type" value="Genomic_DNA"/>
</dbReference>
<dbReference type="InterPro" id="IPR011990">
    <property type="entry name" value="TPR-like_helical_dom_sf"/>
</dbReference>
<comment type="similarity">
    <text evidence="1">Belongs to the PPR family. P subfamily.</text>
</comment>
<dbReference type="PANTHER" id="PTHR45717">
    <property type="entry name" value="OS12G0527900 PROTEIN"/>
    <property type="match status" value="1"/>
</dbReference>
<comment type="caution">
    <text evidence="3">The sequence shown here is derived from an EMBL/GenBank/DDBJ whole genome shotgun (WGS) entry which is preliminary data.</text>
</comment>
<organism evidence="3 4">
    <name type="scientific">Brassica napus</name>
    <name type="common">Rape</name>
    <dbReference type="NCBI Taxonomy" id="3708"/>
    <lineage>
        <taxon>Eukaryota</taxon>
        <taxon>Viridiplantae</taxon>
        <taxon>Streptophyta</taxon>
        <taxon>Embryophyta</taxon>
        <taxon>Tracheophyta</taxon>
        <taxon>Spermatophyta</taxon>
        <taxon>Magnoliopsida</taxon>
        <taxon>eudicotyledons</taxon>
        <taxon>Gunneridae</taxon>
        <taxon>Pentapetalae</taxon>
        <taxon>rosids</taxon>
        <taxon>malvids</taxon>
        <taxon>Brassicales</taxon>
        <taxon>Brassicaceae</taxon>
        <taxon>Brassiceae</taxon>
        <taxon>Brassica</taxon>
    </lineage>
</organism>
<proteinExistence type="inferred from homology"/>
<feature type="non-terminal residue" evidence="3">
    <location>
        <position position="1"/>
    </location>
</feature>
<evidence type="ECO:0000313" key="4">
    <source>
        <dbReference type="Proteomes" id="UP000824890"/>
    </source>
</evidence>